<keyword evidence="4" id="KW-1185">Reference proteome</keyword>
<reference evidence="4" key="1">
    <citation type="submission" date="2016-02" db="EMBL/GenBank/DDBJ databases">
        <title>Draft genome sequence of Microdochium bolleyi, a fungal endophyte of beachgrass.</title>
        <authorList>
            <consortium name="DOE Joint Genome Institute"/>
            <person name="David A.S."/>
            <person name="May G."/>
            <person name="Haridas S."/>
            <person name="Lim J."/>
            <person name="Wang M."/>
            <person name="Labutti K."/>
            <person name="Lipzen A."/>
            <person name="Barry K."/>
            <person name="Grigoriev I.V."/>
        </authorList>
    </citation>
    <scope>NUCLEOTIDE SEQUENCE [LARGE SCALE GENOMIC DNA]</scope>
    <source>
        <strain evidence="4">J235TASD1</strain>
    </source>
</reference>
<dbReference type="OrthoDB" id="2507140at2759"/>
<dbReference type="EMBL" id="KQ964246">
    <property type="protein sequence ID" value="KXJ95121.1"/>
    <property type="molecule type" value="Genomic_DNA"/>
</dbReference>
<keyword evidence="2" id="KW-0732">Signal</keyword>
<feature type="chain" id="PRO_5007293691" description="GPI anchored serine-threonine rich protein" evidence="2">
    <location>
        <begin position="20"/>
        <end position="166"/>
    </location>
</feature>
<feature type="signal peptide" evidence="2">
    <location>
        <begin position="1"/>
        <end position="19"/>
    </location>
</feature>
<accession>A0A136JD80</accession>
<protein>
    <recommendedName>
        <fullName evidence="5">GPI anchored serine-threonine rich protein</fullName>
    </recommendedName>
</protein>
<name>A0A136JD80_9PEZI</name>
<dbReference type="STRING" id="196109.A0A136JD80"/>
<evidence type="ECO:0000256" key="2">
    <source>
        <dbReference type="SAM" id="SignalP"/>
    </source>
</evidence>
<proteinExistence type="predicted"/>
<dbReference type="AlphaFoldDB" id="A0A136JD80"/>
<evidence type="ECO:0008006" key="5">
    <source>
        <dbReference type="Google" id="ProtNLM"/>
    </source>
</evidence>
<sequence>MKATTFAAAVLVAAGSASADTTSSQCPAINILESCLETTKGYLTQCSKTPTSPSDWQCLCDKWTAIVSCYDVCPTDVRASSDGNNKQIYCVNASIYASTSTAKATATTPAGNAAQPTTTTDSAAQASNAASTTGPKPTVAPGAAANLAVSAGGILAAVAAVVAAVL</sequence>
<gene>
    <name evidence="3" type="ORF">Micbo1qcDRAFT_192227</name>
</gene>
<organism evidence="3 4">
    <name type="scientific">Microdochium bolleyi</name>
    <dbReference type="NCBI Taxonomy" id="196109"/>
    <lineage>
        <taxon>Eukaryota</taxon>
        <taxon>Fungi</taxon>
        <taxon>Dikarya</taxon>
        <taxon>Ascomycota</taxon>
        <taxon>Pezizomycotina</taxon>
        <taxon>Sordariomycetes</taxon>
        <taxon>Xylariomycetidae</taxon>
        <taxon>Xylariales</taxon>
        <taxon>Microdochiaceae</taxon>
        <taxon>Microdochium</taxon>
    </lineage>
</organism>
<dbReference type="InParanoid" id="A0A136JD80"/>
<feature type="region of interest" description="Disordered" evidence="1">
    <location>
        <begin position="108"/>
        <end position="138"/>
    </location>
</feature>
<evidence type="ECO:0000256" key="1">
    <source>
        <dbReference type="SAM" id="MobiDB-lite"/>
    </source>
</evidence>
<evidence type="ECO:0000313" key="4">
    <source>
        <dbReference type="Proteomes" id="UP000070501"/>
    </source>
</evidence>
<dbReference type="Proteomes" id="UP000070501">
    <property type="component" value="Unassembled WGS sequence"/>
</dbReference>
<feature type="compositionally biased region" description="Low complexity" evidence="1">
    <location>
        <begin position="108"/>
        <end position="133"/>
    </location>
</feature>
<evidence type="ECO:0000313" key="3">
    <source>
        <dbReference type="EMBL" id="KXJ95121.1"/>
    </source>
</evidence>